<keyword evidence="2" id="KW-1185">Reference proteome</keyword>
<dbReference type="Gene3D" id="1.10.357.10">
    <property type="entry name" value="Tetracycline Repressor, domain 2"/>
    <property type="match status" value="1"/>
</dbReference>
<protein>
    <recommendedName>
        <fullName evidence="3">Regulatory protein TetR</fullName>
    </recommendedName>
</protein>
<gene>
    <name evidence="1" type="ordered locus">Phep_1823</name>
</gene>
<dbReference type="HOGENOM" id="CLU_091688_2_0_10"/>
<proteinExistence type="predicted"/>
<reference evidence="1 2" key="1">
    <citation type="journal article" date="2009" name="Stand. Genomic Sci.">
        <title>Complete genome sequence of Pedobacter heparinus type strain (HIM 762-3).</title>
        <authorList>
            <person name="Han C."/>
            <person name="Spring S."/>
            <person name="Lapidus A."/>
            <person name="Del Rio T.G."/>
            <person name="Tice H."/>
            <person name="Copeland A."/>
            <person name="Cheng J.F."/>
            <person name="Lucas S."/>
            <person name="Chen F."/>
            <person name="Nolan M."/>
            <person name="Bruce D."/>
            <person name="Goodwin L."/>
            <person name="Pitluck S."/>
            <person name="Ivanova N."/>
            <person name="Mavromatis K."/>
            <person name="Mikhailova N."/>
            <person name="Pati A."/>
            <person name="Chen A."/>
            <person name="Palaniappan K."/>
            <person name="Land M."/>
            <person name="Hauser L."/>
            <person name="Chang Y.J."/>
            <person name="Jeffries C.C."/>
            <person name="Saunders E."/>
            <person name="Chertkov O."/>
            <person name="Brettin T."/>
            <person name="Goker M."/>
            <person name="Rohde M."/>
            <person name="Bristow J."/>
            <person name="Eisen J.A."/>
            <person name="Markowitz V."/>
            <person name="Hugenholtz P."/>
            <person name="Kyrpides N.C."/>
            <person name="Klenk H.P."/>
            <person name="Detter J.C."/>
        </authorList>
    </citation>
    <scope>NUCLEOTIDE SEQUENCE [LARGE SCALE GENOMIC DNA]</scope>
    <source>
        <strain evidence="2">ATCC 13125 / DSM 2366 / CIP 104194 / JCM 7457 / NBRC 12017 / NCIMB 9290 / NRRL B-14731 / HIM 762-3</strain>
    </source>
</reference>
<accession>C6XVG5</accession>
<dbReference type="Proteomes" id="UP000000852">
    <property type="component" value="Chromosome"/>
</dbReference>
<evidence type="ECO:0000313" key="2">
    <source>
        <dbReference type="Proteomes" id="UP000000852"/>
    </source>
</evidence>
<dbReference type="STRING" id="485917.Phep_1823"/>
<sequence length="255" mass="29772">MVTKKKKNKIRDPERTEREALEATGQIVREDGFVAITATRVARMIGMDPGMINKRFGSLNGLKARYIELRDYRKRNFEKFMLPEMASSGDVKLMFIEMMQSNFDQFAADLEVQGIVFEQVRVWDPLMHSLSVQLEKDMEPLLVLSDPYFEGTGVDFRSGICSMLGGIYYPVWHARRNRSSIAGRDLNNPRDYQVFRDTIARQIEFFWEEAALKRKNQIWARLTNMLLFAGAFLTEKVRDGLNWVMDLCYDKKREI</sequence>
<dbReference type="EMBL" id="CP001681">
    <property type="protein sequence ID" value="ACU04031.1"/>
    <property type="molecule type" value="Genomic_DNA"/>
</dbReference>
<dbReference type="InterPro" id="IPR009057">
    <property type="entry name" value="Homeodomain-like_sf"/>
</dbReference>
<dbReference type="RefSeq" id="WP_015807645.1">
    <property type="nucleotide sequence ID" value="NC_013061.1"/>
</dbReference>
<dbReference type="SUPFAM" id="SSF46689">
    <property type="entry name" value="Homeodomain-like"/>
    <property type="match status" value="1"/>
</dbReference>
<dbReference type="eggNOG" id="COG1309">
    <property type="taxonomic scope" value="Bacteria"/>
</dbReference>
<name>C6XVG5_PEDHD</name>
<dbReference type="AlphaFoldDB" id="C6XVG5"/>
<evidence type="ECO:0008006" key="3">
    <source>
        <dbReference type="Google" id="ProtNLM"/>
    </source>
</evidence>
<dbReference type="OrthoDB" id="836882at2"/>
<evidence type="ECO:0000313" key="1">
    <source>
        <dbReference type="EMBL" id="ACU04031.1"/>
    </source>
</evidence>
<dbReference type="KEGG" id="phe:Phep_1823"/>
<organism evidence="1 2">
    <name type="scientific">Pedobacter heparinus (strain ATCC 13125 / DSM 2366 / CIP 104194 / JCM 7457 / NBRC 12017 / NCIMB 9290 / NRRL B-14731 / HIM 762-3)</name>
    <dbReference type="NCBI Taxonomy" id="485917"/>
    <lineage>
        <taxon>Bacteria</taxon>
        <taxon>Pseudomonadati</taxon>
        <taxon>Bacteroidota</taxon>
        <taxon>Sphingobacteriia</taxon>
        <taxon>Sphingobacteriales</taxon>
        <taxon>Sphingobacteriaceae</taxon>
        <taxon>Pedobacter</taxon>
    </lineage>
</organism>